<dbReference type="PANTHER" id="PTHR23521:SF2">
    <property type="entry name" value="TRANSPORTER MFS SUPERFAMILY"/>
    <property type="match status" value="1"/>
</dbReference>
<feature type="transmembrane region" description="Helical" evidence="1">
    <location>
        <begin position="50"/>
        <end position="69"/>
    </location>
</feature>
<comment type="caution">
    <text evidence="2">The sequence shown here is derived from an EMBL/GenBank/DDBJ whole genome shotgun (WGS) entry which is preliminary data.</text>
</comment>
<feature type="transmembrane region" description="Helical" evidence="1">
    <location>
        <begin position="27"/>
        <end position="44"/>
    </location>
</feature>
<keyword evidence="1" id="KW-0472">Membrane</keyword>
<keyword evidence="3" id="KW-1185">Reference proteome</keyword>
<keyword evidence="1" id="KW-1133">Transmembrane helix</keyword>
<dbReference type="Proteomes" id="UP000029224">
    <property type="component" value="Unassembled WGS sequence"/>
</dbReference>
<feature type="transmembrane region" description="Helical" evidence="1">
    <location>
        <begin position="114"/>
        <end position="131"/>
    </location>
</feature>
<dbReference type="EMBL" id="BBMT01000019">
    <property type="protein sequence ID" value="GAL37629.1"/>
    <property type="molecule type" value="Genomic_DNA"/>
</dbReference>
<dbReference type="InterPro" id="IPR036259">
    <property type="entry name" value="MFS_trans_sf"/>
</dbReference>
<dbReference type="GO" id="GO:0005886">
    <property type="term" value="C:plasma membrane"/>
    <property type="evidence" value="ECO:0007669"/>
    <property type="project" value="TreeGrafter"/>
</dbReference>
<evidence type="ECO:0000313" key="3">
    <source>
        <dbReference type="Proteomes" id="UP000029224"/>
    </source>
</evidence>
<reference evidence="2 3" key="2">
    <citation type="submission" date="2014-09" db="EMBL/GenBank/DDBJ databases">
        <authorList>
            <consortium name="NBRP consortium"/>
            <person name="Sawabe T."/>
            <person name="Meirelles P."/>
            <person name="Nakanishi M."/>
            <person name="Sayaka M."/>
            <person name="Hattori M."/>
            <person name="Ohkuma M."/>
        </authorList>
    </citation>
    <scope>NUCLEOTIDE SEQUENCE [LARGE SCALE GENOMIC DNA]</scope>
    <source>
        <strain evidence="2 3">JCM 19240</strain>
    </source>
</reference>
<keyword evidence="1" id="KW-0812">Transmembrane</keyword>
<gene>
    <name evidence="2" type="ORF">JCM19240_6807</name>
</gene>
<accession>A0A090TFU8</accession>
<evidence type="ECO:0000256" key="1">
    <source>
        <dbReference type="SAM" id="Phobius"/>
    </source>
</evidence>
<name>A0A090TFU8_9VIBR</name>
<evidence type="ECO:0000313" key="2">
    <source>
        <dbReference type="EMBL" id="GAL37629.1"/>
    </source>
</evidence>
<organism evidence="2 3">
    <name type="scientific">Vibrio maritimus</name>
    <dbReference type="NCBI Taxonomy" id="990268"/>
    <lineage>
        <taxon>Bacteria</taxon>
        <taxon>Pseudomonadati</taxon>
        <taxon>Pseudomonadota</taxon>
        <taxon>Gammaproteobacteria</taxon>
        <taxon>Vibrionales</taxon>
        <taxon>Vibrionaceae</taxon>
        <taxon>Vibrio</taxon>
    </lineage>
</organism>
<dbReference type="Gene3D" id="1.20.1250.20">
    <property type="entry name" value="MFS general substrate transporter like domains"/>
    <property type="match status" value="1"/>
</dbReference>
<dbReference type="AlphaFoldDB" id="A0A090TFU8"/>
<proteinExistence type="predicted"/>
<dbReference type="SUPFAM" id="SSF103473">
    <property type="entry name" value="MFS general substrate transporter"/>
    <property type="match status" value="1"/>
</dbReference>
<protein>
    <submittedName>
        <fullName evidence="2">Permease of the major facilitator superfamily</fullName>
    </submittedName>
</protein>
<sequence>MALVILGGMAVQTIVPTLIKVAGRTPLMGLFCLLGVFGVGLVILSDDLSVLAISLFLIGMATFALYPIAINLGCDKLDESFIVSATQVMLFCYSIGSVAGPVIADWFMNGTQGLMAYLLATMMATAIYMFIASIRTKKHLVAGE</sequence>
<reference evidence="2 3" key="1">
    <citation type="submission" date="2014-09" db="EMBL/GenBank/DDBJ databases">
        <title>Vibrio maritimus JCM 19240. (C210) whole genome shotgun sequence.</title>
        <authorList>
            <person name="Sawabe T."/>
            <person name="Meirelles P."/>
            <person name="Nakanishi M."/>
            <person name="Sayaka M."/>
            <person name="Hattori M."/>
            <person name="Ohkuma M."/>
        </authorList>
    </citation>
    <scope>NUCLEOTIDE SEQUENCE [LARGE SCALE GENOMIC DNA]</scope>
    <source>
        <strain evidence="2 3">JCM 19240</strain>
    </source>
</reference>
<feature type="transmembrane region" description="Helical" evidence="1">
    <location>
        <begin position="81"/>
        <end position="108"/>
    </location>
</feature>
<dbReference type="PANTHER" id="PTHR23521">
    <property type="entry name" value="TRANSPORTER MFS SUPERFAMILY"/>
    <property type="match status" value="1"/>
</dbReference>